<dbReference type="RefSeq" id="WP_086963461.1">
    <property type="nucleotide sequence ID" value="NZ_CP021376.1"/>
</dbReference>
<dbReference type="OrthoDB" id="5900133at2"/>
<dbReference type="AlphaFoldDB" id="A0A1Y0CWI8"/>
<feature type="signal peptide" evidence="1">
    <location>
        <begin position="1"/>
        <end position="17"/>
    </location>
</feature>
<dbReference type="Pfam" id="PF11207">
    <property type="entry name" value="DUF2989"/>
    <property type="match status" value="1"/>
</dbReference>
<protein>
    <recommendedName>
        <fullName evidence="4">DUF2989 domain-containing protein</fullName>
    </recommendedName>
</protein>
<sequence>MNIKKMILLLASPLLLAACDRDRIPNICEDTPQYCVNLHEDSWCKFERTALIRARKENGINQSDANAYQLINKLTSYHDCLSPLLDIEYKRRKERKTDKVDAVYYAQEALQDLAVKTKDSDYPYLLLWHWQHEGNYGAKSRFLKLADRPEMQEPELQNALGELLMLRDQPRAERAFHRALSLYKKDQEINTDIIANILTIFINQQNYEQAWIWTRVLSKLDYKENIDTERMDAYAKFNETERQEMQNKANDIVSKLAKGTYQVPLK</sequence>
<dbReference type="PROSITE" id="PS51257">
    <property type="entry name" value="PROKAR_LIPOPROTEIN"/>
    <property type="match status" value="1"/>
</dbReference>
<feature type="chain" id="PRO_5012847033" description="DUF2989 domain-containing protein" evidence="1">
    <location>
        <begin position="18"/>
        <end position="266"/>
    </location>
</feature>
<dbReference type="Proteomes" id="UP000243793">
    <property type="component" value="Chromosome"/>
</dbReference>
<dbReference type="InterPro" id="IPR021372">
    <property type="entry name" value="DUF2989"/>
</dbReference>
<evidence type="ECO:0000313" key="2">
    <source>
        <dbReference type="EMBL" id="ART79588.1"/>
    </source>
</evidence>
<organism evidence="2 3">
    <name type="scientific">Oceanisphaera avium</name>
    <dbReference type="NCBI Taxonomy" id="1903694"/>
    <lineage>
        <taxon>Bacteria</taxon>
        <taxon>Pseudomonadati</taxon>
        <taxon>Pseudomonadota</taxon>
        <taxon>Gammaproteobacteria</taxon>
        <taxon>Aeromonadales</taxon>
        <taxon>Aeromonadaceae</taxon>
        <taxon>Oceanisphaera</taxon>
    </lineage>
</organism>
<reference evidence="3" key="1">
    <citation type="submission" date="2017-05" db="EMBL/GenBank/DDBJ databases">
        <authorList>
            <person name="Sung H."/>
        </authorList>
    </citation>
    <scope>NUCLEOTIDE SEQUENCE [LARGE SCALE GENOMIC DNA]</scope>
    <source>
        <strain evidence="3">AMac2203</strain>
    </source>
</reference>
<dbReference type="EMBL" id="CP021376">
    <property type="protein sequence ID" value="ART79588.1"/>
    <property type="molecule type" value="Genomic_DNA"/>
</dbReference>
<keyword evidence="3" id="KW-1185">Reference proteome</keyword>
<accession>A0A1Y0CWI8</accession>
<evidence type="ECO:0008006" key="4">
    <source>
        <dbReference type="Google" id="ProtNLM"/>
    </source>
</evidence>
<keyword evidence="1" id="KW-0732">Signal</keyword>
<gene>
    <name evidence="2" type="ORF">CBP12_04990</name>
</gene>
<name>A0A1Y0CWI8_9GAMM</name>
<dbReference type="KEGG" id="ocm:CBP12_04990"/>
<evidence type="ECO:0000313" key="3">
    <source>
        <dbReference type="Proteomes" id="UP000243793"/>
    </source>
</evidence>
<proteinExistence type="predicted"/>
<evidence type="ECO:0000256" key="1">
    <source>
        <dbReference type="SAM" id="SignalP"/>
    </source>
</evidence>